<dbReference type="Proteomes" id="UP000193009">
    <property type="component" value="Unassembled WGS sequence"/>
</dbReference>
<comment type="caution">
    <text evidence="1">The sequence shown here is derived from an EMBL/GenBank/DDBJ whole genome shotgun (WGS) entry which is preliminary data.</text>
</comment>
<reference evidence="1 2" key="1">
    <citation type="journal article" date="2017" name="Front. Microbiol.">
        <title>The Histidine Decarboxylase Gene Cluster of Lactobacillus parabuchneri Was Gained by Horizontal Gene Transfer and Is Mobile within the Species.</title>
        <authorList>
            <person name="Wuthrich D."/>
            <person name="Berthoud H."/>
            <person name="Wechsler D."/>
            <person name="Eugster E."/>
            <person name="Irmler S."/>
            <person name="Bruggmann R."/>
        </authorList>
    </citation>
    <scope>NUCLEOTIDE SEQUENCE [LARGE SCALE GENOMIC DNA]</scope>
    <source>
        <strain evidence="1 2">FAM23169</strain>
    </source>
</reference>
<dbReference type="AlphaFoldDB" id="A0A1X1FDH0"/>
<dbReference type="STRING" id="152331.FAM21731_02209"/>
<dbReference type="EMBL" id="MSBD01000048">
    <property type="protein sequence ID" value="ORN26232.1"/>
    <property type="molecule type" value="Genomic_DNA"/>
</dbReference>
<dbReference type="Gene3D" id="6.10.140.2190">
    <property type="match status" value="1"/>
</dbReference>
<dbReference type="RefSeq" id="WP_171031856.1">
    <property type="nucleotide sequence ID" value="NZ_MSAV01000044.1"/>
</dbReference>
<dbReference type="SUPFAM" id="SSF69349">
    <property type="entry name" value="Phage fibre proteins"/>
    <property type="match status" value="1"/>
</dbReference>
<organism evidence="1 2">
    <name type="scientific">Lentilactobacillus parabuchneri</name>
    <dbReference type="NCBI Taxonomy" id="152331"/>
    <lineage>
        <taxon>Bacteria</taxon>
        <taxon>Bacillati</taxon>
        <taxon>Bacillota</taxon>
        <taxon>Bacilli</taxon>
        <taxon>Lactobacillales</taxon>
        <taxon>Lactobacillaceae</taxon>
        <taxon>Lentilactobacillus</taxon>
    </lineage>
</organism>
<sequence length="785" mass="85073">MQKMGDTIITDLGMDLLSSVNNGDDKITYTKTVLAADDLTQESDVDIQKTTSLKLIQQTTGTTVISRVDNTVNLGATFTNKEVTQNFDFYVIGWYAKGSAVITDERLFAITPSTVKQTMPAGKDGAATAAISPKYASALSRSATVSLNPDQAGTVTPEYVDQKIQQIISEGIVNGGSTLSESDNLDSFITTGYHLIKGSLPLSAPEGFSTNGQIIVYGNKDTTDGVTQLAYDDINGTSYVRSYNPTNNKWSDWDLVITKSQLNAVLPTGIARTGENNDFKGKNTFETDPVDKNGDAYGLAKDIATKVTDNGDNSIEINKQAVTPVRDNKNGSINFNSKDMTPADDSAVVHTTGDETIDGQKKFKTDPTDGAGNAYAKTVDVNQQLDKKVNIADMRKPASDVAGIEEVNAKQDKIGYTPADDSKVVHDNKDGTEQLNGVQVQPYNKLSDVTNLRNIVLQTDNVIPYTAKGKFGEIVQDFYLYSGFSSLPSGTQIYYSYDLVVTNADGGVHWLGWGVPWTSFVSNQHLTKDGIHHFQGTTTIPDASIVSGQFIHSTIDNSHATYQITNLMIVVGSIPVTHLPAPEDKADNSKVAHLSGTNNFDTVPTVKNNPLLLASSLPSDLARTGQAQTFTAAQTFSIAPVINDASTDKGDNQAATMADLKSVEESAWRQLDSSLITVDIGTIPYTNCLYKIDPVNKKIYIQWMMKINYETNYGNAYLDFSSVVSKFTSKGSGHMLYEDANHRTSETSSFSISGSKISVDAEQTSDIVVSGYLEDCWFGYDTLLI</sequence>
<proteinExistence type="predicted"/>
<evidence type="ECO:0000313" key="2">
    <source>
        <dbReference type="Proteomes" id="UP000193009"/>
    </source>
</evidence>
<name>A0A1X1FDH0_9LACO</name>
<accession>A0A1X1FDH0</accession>
<protein>
    <submittedName>
        <fullName evidence="1">Uncharacterized protein</fullName>
    </submittedName>
</protein>
<dbReference type="CDD" id="cd19958">
    <property type="entry name" value="pyocin_knob"/>
    <property type="match status" value="1"/>
</dbReference>
<gene>
    <name evidence="1" type="ORF">FAM23169_02132</name>
</gene>
<evidence type="ECO:0000313" key="1">
    <source>
        <dbReference type="EMBL" id="ORN26232.1"/>
    </source>
</evidence>
<keyword evidence="2" id="KW-1185">Reference proteome</keyword>